<organism evidence="2 3">
    <name type="scientific">Caproicibacterium amylolyticum</name>
    <dbReference type="NCBI Taxonomy" id="2766537"/>
    <lineage>
        <taxon>Bacteria</taxon>
        <taxon>Bacillati</taxon>
        <taxon>Bacillota</taxon>
        <taxon>Clostridia</taxon>
        <taxon>Eubacteriales</taxon>
        <taxon>Oscillospiraceae</taxon>
        <taxon>Caproicibacterium</taxon>
    </lineage>
</organism>
<dbReference type="RefSeq" id="WP_212506791.1">
    <property type="nucleotide sequence ID" value="NZ_CP060696.1"/>
</dbReference>
<dbReference type="AlphaFoldDB" id="A0A7G9WGB5"/>
<feature type="region of interest" description="Disordered" evidence="1">
    <location>
        <begin position="1"/>
        <end position="26"/>
    </location>
</feature>
<gene>
    <name evidence="2" type="ORF">H6X83_12490</name>
</gene>
<dbReference type="KEGG" id="caml:H6X83_12490"/>
<accession>A0A7G9WGB5</accession>
<dbReference type="EMBL" id="CP060696">
    <property type="protein sequence ID" value="QNO17727.1"/>
    <property type="molecule type" value="Genomic_DNA"/>
</dbReference>
<proteinExistence type="predicted"/>
<name>A0A7G9WGB5_9FIRM</name>
<evidence type="ECO:0000313" key="3">
    <source>
        <dbReference type="Proteomes" id="UP000516046"/>
    </source>
</evidence>
<evidence type="ECO:0000313" key="2">
    <source>
        <dbReference type="EMBL" id="QNO17727.1"/>
    </source>
</evidence>
<sequence length="100" mass="11346">MARKTERWTLSSSFIDKTHGGEPKPMTERVVDLQKDPKTGKWVVHEVECRQLMPEEERKAVVDAIMRNASEQMSEYISTHDSAIAPGTYKIVDLLRGGSE</sequence>
<feature type="compositionally biased region" description="Basic and acidic residues" evidence="1">
    <location>
        <begin position="16"/>
        <end position="26"/>
    </location>
</feature>
<keyword evidence="3" id="KW-1185">Reference proteome</keyword>
<evidence type="ECO:0000256" key="1">
    <source>
        <dbReference type="SAM" id="MobiDB-lite"/>
    </source>
</evidence>
<reference evidence="2 3" key="1">
    <citation type="submission" date="2020-08" db="EMBL/GenBank/DDBJ databases">
        <authorList>
            <person name="Ren C."/>
            <person name="Gu Y."/>
            <person name="Xu Y."/>
        </authorList>
    </citation>
    <scope>NUCLEOTIDE SEQUENCE [LARGE SCALE GENOMIC DNA]</scope>
    <source>
        <strain evidence="2 3">LBM18003</strain>
    </source>
</reference>
<protein>
    <submittedName>
        <fullName evidence="2">Uncharacterized protein</fullName>
    </submittedName>
</protein>
<dbReference type="Proteomes" id="UP000516046">
    <property type="component" value="Chromosome"/>
</dbReference>